<keyword evidence="4 7" id="KW-0812">Transmembrane</keyword>
<dbReference type="HOGENOM" id="CLU_028518_5_2_11"/>
<evidence type="ECO:0000256" key="7">
    <source>
        <dbReference type="RuleBase" id="RU363032"/>
    </source>
</evidence>
<feature type="transmembrane region" description="Helical" evidence="7">
    <location>
        <begin position="163"/>
        <end position="182"/>
    </location>
</feature>
<comment type="similarity">
    <text evidence="7">Belongs to the binding-protein-dependent transport system permease family.</text>
</comment>
<dbReference type="InterPro" id="IPR035906">
    <property type="entry name" value="MetI-like_sf"/>
</dbReference>
<keyword evidence="6 7" id="KW-0472">Membrane</keyword>
<evidence type="ECO:0000256" key="5">
    <source>
        <dbReference type="ARBA" id="ARBA00022989"/>
    </source>
</evidence>
<dbReference type="CDD" id="cd06261">
    <property type="entry name" value="TM_PBP2"/>
    <property type="match status" value="1"/>
</dbReference>
<dbReference type="EMBL" id="CP006018">
    <property type="protein sequence ID" value="AIC92228.1"/>
    <property type="molecule type" value="Genomic_DNA"/>
</dbReference>
<dbReference type="Gene3D" id="1.10.3720.10">
    <property type="entry name" value="MetI-like"/>
    <property type="match status" value="1"/>
</dbReference>
<dbReference type="InterPro" id="IPR050366">
    <property type="entry name" value="BP-dependent_transpt_permease"/>
</dbReference>
<feature type="transmembrane region" description="Helical" evidence="7">
    <location>
        <begin position="42"/>
        <end position="60"/>
    </location>
</feature>
<keyword evidence="2 7" id="KW-0813">Transport</keyword>
<evidence type="ECO:0000256" key="6">
    <source>
        <dbReference type="ARBA" id="ARBA00023136"/>
    </source>
</evidence>
<keyword evidence="3" id="KW-1003">Cell membrane</keyword>
<dbReference type="PANTHER" id="PTHR43386">
    <property type="entry name" value="OLIGOPEPTIDE TRANSPORT SYSTEM PERMEASE PROTEIN APPC"/>
    <property type="match status" value="1"/>
</dbReference>
<feature type="transmembrane region" description="Helical" evidence="7">
    <location>
        <begin position="266"/>
        <end position="288"/>
    </location>
</feature>
<dbReference type="InterPro" id="IPR000515">
    <property type="entry name" value="MetI-like"/>
</dbReference>
<organism evidence="10 11">
    <name type="scientific">Bifidobacterium [indicum] DSM 20214 = LMG 11587</name>
    <dbReference type="NCBI Taxonomy" id="1341694"/>
    <lineage>
        <taxon>Bacteria</taxon>
        <taxon>Bacillati</taxon>
        <taxon>Actinomycetota</taxon>
        <taxon>Actinomycetes</taxon>
        <taxon>Bifidobacteriales</taxon>
        <taxon>Bifidobacteriaceae</taxon>
        <taxon>Bifidobacterium</taxon>
    </lineage>
</organism>
<dbReference type="KEGG" id="bii:BINDI_0964"/>
<sequence>MKTEYAGKGHCGRTSVFPGHLGFSGRTRVVLGTMWKKASGRYSLIVLAIWALVSLISRFWTPVPVWATDGYRIWQTPNSAHLLGTDGTGADILSWLMAGSATNLVISLLSVLLSGVLGLGLVMAMVSRHSGFSEAVVVLVDALISLPTVLLALILAVPLGPSMAVVIVACGIGYGLNLARIVRPQALLVAGSDYVQSARHSGVGSVRIFFTHLVPNIVPVLCVQLSMSAGTSVLAESGLTYLGVGVPSGLPSWGHSLSTSVRFIDIFPLTVVWPGLVVTMVVVALNLFGDALRDAIDPVTNPGLRAAVASANRPLHRSRSWEAPEGCVHADSTSRPAVHDGRADHSTQGGCDVAED</sequence>
<dbReference type="GO" id="GO:0055085">
    <property type="term" value="P:transmembrane transport"/>
    <property type="evidence" value="ECO:0007669"/>
    <property type="project" value="InterPro"/>
</dbReference>
<dbReference type="Pfam" id="PF00528">
    <property type="entry name" value="BPD_transp_1"/>
    <property type="match status" value="1"/>
</dbReference>
<dbReference type="Proteomes" id="UP000028569">
    <property type="component" value="Chromosome"/>
</dbReference>
<keyword evidence="11" id="KW-1185">Reference proteome</keyword>
<evidence type="ECO:0000259" key="9">
    <source>
        <dbReference type="PROSITE" id="PS50928"/>
    </source>
</evidence>
<protein>
    <submittedName>
        <fullName evidence="10">Peptide ABC transporter substrate-binding protein</fullName>
    </submittedName>
</protein>
<evidence type="ECO:0000313" key="10">
    <source>
        <dbReference type="EMBL" id="AIC92228.1"/>
    </source>
</evidence>
<dbReference type="SUPFAM" id="SSF161098">
    <property type="entry name" value="MetI-like"/>
    <property type="match status" value="1"/>
</dbReference>
<gene>
    <name evidence="10" type="ORF">BINDI_0964</name>
</gene>
<evidence type="ECO:0000256" key="8">
    <source>
        <dbReference type="SAM" id="MobiDB-lite"/>
    </source>
</evidence>
<feature type="region of interest" description="Disordered" evidence="8">
    <location>
        <begin position="320"/>
        <end position="356"/>
    </location>
</feature>
<dbReference type="GO" id="GO:0005886">
    <property type="term" value="C:plasma membrane"/>
    <property type="evidence" value="ECO:0007669"/>
    <property type="project" value="UniProtKB-SubCell"/>
</dbReference>
<evidence type="ECO:0000256" key="1">
    <source>
        <dbReference type="ARBA" id="ARBA00004651"/>
    </source>
</evidence>
<dbReference type="PANTHER" id="PTHR43386:SF1">
    <property type="entry name" value="D,D-DIPEPTIDE TRANSPORT SYSTEM PERMEASE PROTEIN DDPC-RELATED"/>
    <property type="match status" value="1"/>
</dbReference>
<evidence type="ECO:0000256" key="4">
    <source>
        <dbReference type="ARBA" id="ARBA00022692"/>
    </source>
</evidence>
<name>A0A087VVB6_9BIFI</name>
<evidence type="ECO:0000256" key="3">
    <source>
        <dbReference type="ARBA" id="ARBA00022475"/>
    </source>
</evidence>
<feature type="domain" description="ABC transmembrane type-1" evidence="9">
    <location>
        <begin position="100"/>
        <end position="289"/>
    </location>
</feature>
<keyword evidence="5 7" id="KW-1133">Transmembrane helix</keyword>
<accession>A0A087VVB6</accession>
<feature type="transmembrane region" description="Helical" evidence="7">
    <location>
        <begin position="104"/>
        <end position="124"/>
    </location>
</feature>
<proteinExistence type="inferred from homology"/>
<comment type="subcellular location">
    <subcellularLocation>
        <location evidence="1 7">Cell membrane</location>
        <topology evidence="1 7">Multi-pass membrane protein</topology>
    </subcellularLocation>
</comment>
<feature type="transmembrane region" description="Helical" evidence="7">
    <location>
        <begin position="136"/>
        <end position="157"/>
    </location>
</feature>
<dbReference type="AlphaFoldDB" id="A0A087VVB6"/>
<dbReference type="PROSITE" id="PS50928">
    <property type="entry name" value="ABC_TM1"/>
    <property type="match status" value="1"/>
</dbReference>
<reference evidence="10 11" key="1">
    <citation type="journal article" date="2014" name="Appl. Environ. Microbiol.">
        <title>Genomic encyclopedia of type strains of the genus Bifidobacterium.</title>
        <authorList>
            <person name="Milani C."/>
            <person name="Lugli G.A."/>
            <person name="Duranti S."/>
            <person name="Turroni F."/>
            <person name="Bottacini F."/>
            <person name="Mangifesta M."/>
            <person name="Sanchez B."/>
            <person name="Viappiani A."/>
            <person name="Mancabelli L."/>
            <person name="Taminiau B."/>
            <person name="Delcenserie V."/>
            <person name="Barrangou R."/>
            <person name="Margolles A."/>
            <person name="van Sinderen D."/>
            <person name="Ventura M."/>
        </authorList>
    </citation>
    <scope>NUCLEOTIDE SEQUENCE [LARGE SCALE GENOMIC DNA]</scope>
    <source>
        <strain evidence="10 11">LMG 11587</strain>
    </source>
</reference>
<evidence type="ECO:0000313" key="11">
    <source>
        <dbReference type="Proteomes" id="UP000028569"/>
    </source>
</evidence>
<dbReference type="OrthoDB" id="9812701at2"/>
<evidence type="ECO:0000256" key="2">
    <source>
        <dbReference type="ARBA" id="ARBA00022448"/>
    </source>
</evidence>